<organism evidence="1">
    <name type="scientific">Arundo donax</name>
    <name type="common">Giant reed</name>
    <name type="synonym">Donax arundinaceus</name>
    <dbReference type="NCBI Taxonomy" id="35708"/>
    <lineage>
        <taxon>Eukaryota</taxon>
        <taxon>Viridiplantae</taxon>
        <taxon>Streptophyta</taxon>
        <taxon>Embryophyta</taxon>
        <taxon>Tracheophyta</taxon>
        <taxon>Spermatophyta</taxon>
        <taxon>Magnoliopsida</taxon>
        <taxon>Liliopsida</taxon>
        <taxon>Poales</taxon>
        <taxon>Poaceae</taxon>
        <taxon>PACMAD clade</taxon>
        <taxon>Arundinoideae</taxon>
        <taxon>Arundineae</taxon>
        <taxon>Arundo</taxon>
    </lineage>
</organism>
<protein>
    <submittedName>
        <fullName evidence="1">Uncharacterized protein</fullName>
    </submittedName>
</protein>
<evidence type="ECO:0000313" key="1">
    <source>
        <dbReference type="EMBL" id="JAD82556.1"/>
    </source>
</evidence>
<reference evidence="1" key="2">
    <citation type="journal article" date="2015" name="Data Brief">
        <title>Shoot transcriptome of the giant reed, Arundo donax.</title>
        <authorList>
            <person name="Barrero R.A."/>
            <person name="Guerrero F.D."/>
            <person name="Moolhuijzen P."/>
            <person name="Goolsby J.A."/>
            <person name="Tidwell J."/>
            <person name="Bellgard S.E."/>
            <person name="Bellgard M.I."/>
        </authorList>
    </citation>
    <scope>NUCLEOTIDE SEQUENCE</scope>
    <source>
        <tissue evidence="1">Shoot tissue taken approximately 20 cm above the soil surface</tissue>
    </source>
</reference>
<reference evidence="1" key="1">
    <citation type="submission" date="2014-09" db="EMBL/GenBank/DDBJ databases">
        <authorList>
            <person name="Magalhaes I.L.F."/>
            <person name="Oliveira U."/>
            <person name="Santos F.R."/>
            <person name="Vidigal T.H.D.A."/>
            <person name="Brescovit A.D."/>
            <person name="Santos A.J."/>
        </authorList>
    </citation>
    <scope>NUCLEOTIDE SEQUENCE</scope>
    <source>
        <tissue evidence="1">Shoot tissue taken approximately 20 cm above the soil surface</tissue>
    </source>
</reference>
<sequence>MKILKYAVQVLGVRLKLCQGDRHLHGKWKISCPLRRLWRPERFLVNFSKLGIVSCG</sequence>
<accession>A0A0A9D441</accession>
<dbReference type="EMBL" id="GBRH01215339">
    <property type="protein sequence ID" value="JAD82556.1"/>
    <property type="molecule type" value="Transcribed_RNA"/>
</dbReference>
<dbReference type="AlphaFoldDB" id="A0A0A9D441"/>
<proteinExistence type="predicted"/>
<name>A0A0A9D441_ARUDO</name>